<feature type="domain" description="Uroporphyrinogen decarboxylase (URO-D)" evidence="1">
    <location>
        <begin position="146"/>
        <end position="171"/>
    </location>
</feature>
<dbReference type="AlphaFoldDB" id="A0A1D6NW04"/>
<dbReference type="EMBL" id="CM000785">
    <property type="protein sequence ID" value="AQL02296.1"/>
    <property type="molecule type" value="Genomic_DNA"/>
</dbReference>
<accession>A0A1D6NW04</accession>
<dbReference type="InterPro" id="IPR038071">
    <property type="entry name" value="UROD/MetE-like_sf"/>
</dbReference>
<dbReference type="ExpressionAtlas" id="A0A1D6NW04">
    <property type="expression patterns" value="baseline and differential"/>
</dbReference>
<evidence type="ECO:0000259" key="1">
    <source>
        <dbReference type="Pfam" id="PF01208"/>
    </source>
</evidence>
<dbReference type="InterPro" id="IPR000257">
    <property type="entry name" value="Uroporphyrinogen_deCOase"/>
</dbReference>
<sequence>MLWKIHDWPSLSMDENSQMIAKIVVVCNDAIIGHSEHQYVATGMPTKAALKQFIQQKKNMICPYVSGQCFHQRGRRGRSKGLGFCRCWTARCQTCQPLSLSSATLFHDRFARTEPIRRQLSNVRYNAVEEMVMEEASPGTVEELLLVSAIRGKKVERAPIWLMRQAERYMNASPLPFCDSLLCWSAKHFCN</sequence>
<proteinExistence type="predicted"/>
<reference evidence="2" key="1">
    <citation type="submission" date="2015-12" db="EMBL/GenBank/DDBJ databases">
        <title>Update maize B73 reference genome by single molecule sequencing technologies.</title>
        <authorList>
            <consortium name="Maize Genome Sequencing Project"/>
            <person name="Ware D."/>
        </authorList>
    </citation>
    <scope>NUCLEOTIDE SEQUENCE</scope>
    <source>
        <tissue evidence="2">Seedling</tissue>
    </source>
</reference>
<evidence type="ECO:0000313" key="2">
    <source>
        <dbReference type="EMBL" id="AQL02296.1"/>
    </source>
</evidence>
<dbReference type="Pfam" id="PF01208">
    <property type="entry name" value="URO-D"/>
    <property type="match status" value="1"/>
</dbReference>
<dbReference type="GO" id="GO:0006779">
    <property type="term" value="P:porphyrin-containing compound biosynthetic process"/>
    <property type="evidence" value="ECO:0007669"/>
    <property type="project" value="InterPro"/>
</dbReference>
<dbReference type="Gene3D" id="3.20.20.210">
    <property type="match status" value="1"/>
</dbReference>
<name>A0A1D6NW04_MAIZE</name>
<dbReference type="GO" id="GO:0004853">
    <property type="term" value="F:uroporphyrinogen decarboxylase activity"/>
    <property type="evidence" value="ECO:0007669"/>
    <property type="project" value="InterPro"/>
</dbReference>
<dbReference type="PaxDb" id="4577-GRMZM2G158403_P01"/>
<protein>
    <recommendedName>
        <fullName evidence="1">Uroporphyrinogen decarboxylase (URO-D) domain-containing protein</fullName>
    </recommendedName>
</protein>
<organism evidence="2">
    <name type="scientific">Zea mays</name>
    <name type="common">Maize</name>
    <dbReference type="NCBI Taxonomy" id="4577"/>
    <lineage>
        <taxon>Eukaryota</taxon>
        <taxon>Viridiplantae</taxon>
        <taxon>Streptophyta</taxon>
        <taxon>Embryophyta</taxon>
        <taxon>Tracheophyta</taxon>
        <taxon>Spermatophyta</taxon>
        <taxon>Magnoliopsida</taxon>
        <taxon>Liliopsida</taxon>
        <taxon>Poales</taxon>
        <taxon>Poaceae</taxon>
        <taxon>PACMAD clade</taxon>
        <taxon>Panicoideae</taxon>
        <taxon>Andropogonodae</taxon>
        <taxon>Andropogoneae</taxon>
        <taxon>Tripsacinae</taxon>
        <taxon>Zea</taxon>
    </lineage>
</organism>
<dbReference type="InParanoid" id="A0A1D6NW04"/>
<gene>
    <name evidence="2" type="ORF">ZEAMMB73_Zm00001d045457</name>
</gene>